<feature type="transmembrane region" description="Helical" evidence="2">
    <location>
        <begin position="60"/>
        <end position="79"/>
    </location>
</feature>
<evidence type="ECO:0000313" key="4">
    <source>
        <dbReference type="Proteomes" id="UP000544331"/>
    </source>
</evidence>
<sequence>MSTKLSEANFADANDIPRELSPSKNTDSEESISSEVNDPCYYVVQKSLVRKLDMTLMPIPARYAASFLYICGCFGAIAAL</sequence>
<evidence type="ECO:0000256" key="1">
    <source>
        <dbReference type="SAM" id="MobiDB-lite"/>
    </source>
</evidence>
<keyword evidence="2" id="KW-1133">Transmembrane helix</keyword>
<accession>A0A8H6DME5</accession>
<gene>
    <name evidence="3" type="ORF">FMUND_3263</name>
</gene>
<dbReference type="EMBL" id="JAAOAN010000100">
    <property type="protein sequence ID" value="KAF5722040.1"/>
    <property type="molecule type" value="Genomic_DNA"/>
</dbReference>
<dbReference type="Proteomes" id="UP000544331">
    <property type="component" value="Unassembled WGS sequence"/>
</dbReference>
<feature type="region of interest" description="Disordered" evidence="1">
    <location>
        <begin position="1"/>
        <end position="34"/>
    </location>
</feature>
<reference evidence="3 4" key="1">
    <citation type="submission" date="2020-05" db="EMBL/GenBank/DDBJ databases">
        <title>Identification and distribution of gene clusters putatively required for synthesis of sphingolipid metabolism inhibitors in phylogenetically diverse species of the filamentous fungus Fusarium.</title>
        <authorList>
            <person name="Kim H.-S."/>
            <person name="Busman M."/>
            <person name="Brown D.W."/>
            <person name="Divon H."/>
            <person name="Uhlig S."/>
            <person name="Proctor R.H."/>
        </authorList>
    </citation>
    <scope>NUCLEOTIDE SEQUENCE [LARGE SCALE GENOMIC DNA]</scope>
    <source>
        <strain evidence="3 4">NRRL 66235</strain>
    </source>
</reference>
<dbReference type="AlphaFoldDB" id="A0A8H6DME5"/>
<comment type="caution">
    <text evidence="3">The sequence shown here is derived from an EMBL/GenBank/DDBJ whole genome shotgun (WGS) entry which is preliminary data.</text>
</comment>
<proteinExistence type="predicted"/>
<name>A0A8H6DME5_9HYPO</name>
<evidence type="ECO:0000256" key="2">
    <source>
        <dbReference type="SAM" id="Phobius"/>
    </source>
</evidence>
<protein>
    <submittedName>
        <fullName evidence="3">Allantoate permease</fullName>
    </submittedName>
</protein>
<keyword evidence="2" id="KW-0472">Membrane</keyword>
<keyword evidence="2" id="KW-0812">Transmembrane</keyword>
<keyword evidence="4" id="KW-1185">Reference proteome</keyword>
<organism evidence="3 4">
    <name type="scientific">Fusarium mundagurra</name>
    <dbReference type="NCBI Taxonomy" id="1567541"/>
    <lineage>
        <taxon>Eukaryota</taxon>
        <taxon>Fungi</taxon>
        <taxon>Dikarya</taxon>
        <taxon>Ascomycota</taxon>
        <taxon>Pezizomycotina</taxon>
        <taxon>Sordariomycetes</taxon>
        <taxon>Hypocreomycetidae</taxon>
        <taxon>Hypocreales</taxon>
        <taxon>Nectriaceae</taxon>
        <taxon>Fusarium</taxon>
        <taxon>Fusarium fujikuroi species complex</taxon>
    </lineage>
</organism>
<evidence type="ECO:0000313" key="3">
    <source>
        <dbReference type="EMBL" id="KAF5722040.1"/>
    </source>
</evidence>